<dbReference type="Proteomes" id="UP000011866">
    <property type="component" value="Chromosome"/>
</dbReference>
<dbReference type="HOGENOM" id="CLU_2208794_0_0_6"/>
<dbReference type="EMBL" id="HF680312">
    <property type="protein sequence ID" value="CCU71678.1"/>
    <property type="molecule type" value="Genomic_DNA"/>
</dbReference>
<sequence length="107" mass="11679">MITPYPIGAIAVLNSLYDHSVPHYYYPTVIYGESSHGGKVVENTLYIEPVKLEEGHLITKLSVSRNVYAETSVGDEVCIVSRSGALGMSWYEVASVAGCKNSQKILL</sequence>
<evidence type="ECO:0000313" key="1">
    <source>
        <dbReference type="EMBL" id="CCU71678.1"/>
    </source>
</evidence>
<dbReference type="KEGG" id="tol:TOL_1250"/>
<name>M5DQ86_9GAMM</name>
<reference evidence="1 2" key="1">
    <citation type="journal article" date="2013" name="Genome Announc.">
        <title>Genome Sequence of Thalassolituus oleivorans MIL-1 (DSM 14913T).</title>
        <authorList>
            <person name="Golyshin P.N."/>
            <person name="Werner J."/>
            <person name="Chernikova T.N."/>
            <person name="Tran H."/>
            <person name="Ferrer M."/>
            <person name="Yakimov M.M."/>
            <person name="Teeling H."/>
            <person name="Golyshina O.V."/>
        </authorList>
    </citation>
    <scope>NUCLEOTIDE SEQUENCE [LARGE SCALE GENOMIC DNA]</scope>
    <source>
        <strain evidence="1 2">MIL-1</strain>
    </source>
</reference>
<dbReference type="AlphaFoldDB" id="M5DQ86"/>
<organism evidence="1 2">
    <name type="scientific">Thalassolituus oleivorans MIL-1</name>
    <dbReference type="NCBI Taxonomy" id="1298593"/>
    <lineage>
        <taxon>Bacteria</taxon>
        <taxon>Pseudomonadati</taxon>
        <taxon>Pseudomonadota</taxon>
        <taxon>Gammaproteobacteria</taxon>
        <taxon>Oceanospirillales</taxon>
        <taxon>Oceanospirillaceae</taxon>
        <taxon>Thalassolituus</taxon>
    </lineage>
</organism>
<protein>
    <submittedName>
        <fullName evidence="1">Uncharacterized protein</fullName>
    </submittedName>
</protein>
<keyword evidence="2" id="KW-1185">Reference proteome</keyword>
<evidence type="ECO:0000313" key="2">
    <source>
        <dbReference type="Proteomes" id="UP000011866"/>
    </source>
</evidence>
<proteinExistence type="predicted"/>
<accession>M5DQ86</accession>
<gene>
    <name evidence="1" type="ORF">TOL_1250</name>
</gene>